<evidence type="ECO:0000313" key="3">
    <source>
        <dbReference type="Proteomes" id="UP000075920"/>
    </source>
</evidence>
<dbReference type="VEuPathDB" id="VectorBase:AMIN011227"/>
<name>A0A182WLE8_9DIPT</name>
<protein>
    <submittedName>
        <fullName evidence="2">Ig-like domain-containing protein</fullName>
    </submittedName>
</protein>
<dbReference type="AlphaFoldDB" id="A0A182WLE8"/>
<proteinExistence type="predicted"/>
<dbReference type="InterPro" id="IPR007110">
    <property type="entry name" value="Ig-like_dom"/>
</dbReference>
<sequence>MLHLQQRGVILLDLQGPVFLSEPPYKVEFSNNSGGLIDCTGHGSPPPDVEWSVATTNHELVYTLPNGSLIFYPFSADKFRHEVHSTVYRCKLKNLVGTILSREVHVKGGK</sequence>
<dbReference type="Proteomes" id="UP000075920">
    <property type="component" value="Unassembled WGS sequence"/>
</dbReference>
<dbReference type="STRING" id="112268.A0A182WLE8"/>
<dbReference type="PROSITE" id="PS50835">
    <property type="entry name" value="IG_LIKE"/>
    <property type="match status" value="1"/>
</dbReference>
<evidence type="ECO:0000259" key="1">
    <source>
        <dbReference type="PROSITE" id="PS50835"/>
    </source>
</evidence>
<feature type="domain" description="Ig-like" evidence="1">
    <location>
        <begin position="17"/>
        <end position="107"/>
    </location>
</feature>
<evidence type="ECO:0000313" key="2">
    <source>
        <dbReference type="EnsemblMetazoa" id="AMIN011227-PA"/>
    </source>
</evidence>
<dbReference type="InterPro" id="IPR036179">
    <property type="entry name" value="Ig-like_dom_sf"/>
</dbReference>
<reference evidence="2" key="2">
    <citation type="submission" date="2020-05" db="UniProtKB">
        <authorList>
            <consortium name="EnsemblMetazoa"/>
        </authorList>
    </citation>
    <scope>IDENTIFICATION</scope>
    <source>
        <strain evidence="2">MINIMUS1</strain>
    </source>
</reference>
<dbReference type="InterPro" id="IPR013783">
    <property type="entry name" value="Ig-like_fold"/>
</dbReference>
<keyword evidence="3" id="KW-1185">Reference proteome</keyword>
<reference evidence="3" key="1">
    <citation type="submission" date="2013-03" db="EMBL/GenBank/DDBJ databases">
        <title>The Genome Sequence of Anopheles minimus MINIMUS1.</title>
        <authorList>
            <consortium name="The Broad Institute Genomics Platform"/>
            <person name="Neafsey D.E."/>
            <person name="Walton C."/>
            <person name="Walker B."/>
            <person name="Young S.K."/>
            <person name="Zeng Q."/>
            <person name="Gargeya S."/>
            <person name="Fitzgerald M."/>
            <person name="Haas B."/>
            <person name="Abouelleil A."/>
            <person name="Allen A.W."/>
            <person name="Alvarado L."/>
            <person name="Arachchi H.M."/>
            <person name="Berlin A.M."/>
            <person name="Chapman S.B."/>
            <person name="Gainer-Dewar J."/>
            <person name="Goldberg J."/>
            <person name="Griggs A."/>
            <person name="Gujja S."/>
            <person name="Hansen M."/>
            <person name="Howarth C."/>
            <person name="Imamovic A."/>
            <person name="Ireland A."/>
            <person name="Larimer J."/>
            <person name="McCowan C."/>
            <person name="Murphy C."/>
            <person name="Pearson M."/>
            <person name="Poon T.W."/>
            <person name="Priest M."/>
            <person name="Roberts A."/>
            <person name="Saif S."/>
            <person name="Shea T."/>
            <person name="Sisk P."/>
            <person name="Sykes S."/>
            <person name="Wortman J."/>
            <person name="Nusbaum C."/>
            <person name="Birren B."/>
        </authorList>
    </citation>
    <scope>NUCLEOTIDE SEQUENCE [LARGE SCALE GENOMIC DNA]</scope>
    <source>
        <strain evidence="3">MINIMUS1</strain>
    </source>
</reference>
<dbReference type="Gene3D" id="2.60.40.10">
    <property type="entry name" value="Immunoglobulins"/>
    <property type="match status" value="1"/>
</dbReference>
<organism evidence="2 3">
    <name type="scientific">Anopheles minimus</name>
    <dbReference type="NCBI Taxonomy" id="112268"/>
    <lineage>
        <taxon>Eukaryota</taxon>
        <taxon>Metazoa</taxon>
        <taxon>Ecdysozoa</taxon>
        <taxon>Arthropoda</taxon>
        <taxon>Hexapoda</taxon>
        <taxon>Insecta</taxon>
        <taxon>Pterygota</taxon>
        <taxon>Neoptera</taxon>
        <taxon>Endopterygota</taxon>
        <taxon>Diptera</taxon>
        <taxon>Nematocera</taxon>
        <taxon>Culicoidea</taxon>
        <taxon>Culicidae</taxon>
        <taxon>Anophelinae</taxon>
        <taxon>Anopheles</taxon>
    </lineage>
</organism>
<accession>A0A182WLE8</accession>
<dbReference type="SUPFAM" id="SSF48726">
    <property type="entry name" value="Immunoglobulin"/>
    <property type="match status" value="1"/>
</dbReference>
<dbReference type="EnsemblMetazoa" id="AMIN011227-RA">
    <property type="protein sequence ID" value="AMIN011227-PA"/>
    <property type="gene ID" value="AMIN011227"/>
</dbReference>